<dbReference type="PROSITE" id="PS00995">
    <property type="entry name" value="TCP1_3"/>
    <property type="match status" value="1"/>
</dbReference>
<dbReference type="GO" id="GO:0005524">
    <property type="term" value="F:ATP binding"/>
    <property type="evidence" value="ECO:0007669"/>
    <property type="project" value="UniProtKB-KW"/>
</dbReference>
<dbReference type="InterPro" id="IPR054827">
    <property type="entry name" value="thermosome_alpha"/>
</dbReference>
<dbReference type="InterPro" id="IPR027410">
    <property type="entry name" value="TCP-1-like_intermed_sf"/>
</dbReference>
<dbReference type="SUPFAM" id="SSF54849">
    <property type="entry name" value="GroEL-intermediate domain like"/>
    <property type="match status" value="1"/>
</dbReference>
<dbReference type="InterPro" id="IPR027413">
    <property type="entry name" value="GROEL-like_equatorial_sf"/>
</dbReference>
<evidence type="ECO:0000256" key="5">
    <source>
        <dbReference type="ARBA" id="ARBA00022490"/>
    </source>
</evidence>
<organism evidence="11 12">
    <name type="scientific">Cryptococcus floricola</name>
    <dbReference type="NCBI Taxonomy" id="2591691"/>
    <lineage>
        <taxon>Eukaryota</taxon>
        <taxon>Fungi</taxon>
        <taxon>Dikarya</taxon>
        <taxon>Basidiomycota</taxon>
        <taxon>Agaricomycotina</taxon>
        <taxon>Tremellomycetes</taxon>
        <taxon>Tremellales</taxon>
        <taxon>Cryptococcaceae</taxon>
        <taxon>Cryptococcus</taxon>
    </lineage>
</organism>
<comment type="caution">
    <text evidence="11">The sequence shown here is derived from an EMBL/GenBank/DDBJ whole genome shotgun (WGS) entry which is preliminary data.</text>
</comment>
<dbReference type="Gene3D" id="3.30.260.10">
    <property type="entry name" value="TCP-1-like chaperonin intermediate domain"/>
    <property type="match status" value="1"/>
</dbReference>
<proteinExistence type="inferred from homology"/>
<keyword evidence="12" id="KW-1185">Reference proteome</keyword>
<dbReference type="InterPro" id="IPR012715">
    <property type="entry name" value="Chap_CCT_alpha"/>
</dbReference>
<dbReference type="FunFam" id="1.10.560.10:FF:000070">
    <property type="entry name" value="Uncharacterized protein"/>
    <property type="match status" value="1"/>
</dbReference>
<keyword evidence="5" id="KW-0963">Cytoplasm</keyword>
<dbReference type="GO" id="GO:0016887">
    <property type="term" value="F:ATP hydrolysis activity"/>
    <property type="evidence" value="ECO:0007669"/>
    <property type="project" value="InterPro"/>
</dbReference>
<dbReference type="AlphaFoldDB" id="A0A5D3BAG3"/>
<evidence type="ECO:0000256" key="8">
    <source>
        <dbReference type="ARBA" id="ARBA00023186"/>
    </source>
</evidence>
<sequence length="558" mass="59900">MASTMYQRDPRAGLFLGGSRTSGAEVRDANVAACQTVSNVLKSSLGPVGLDKMLVDNVGDVTITNDGATILSLLEVEHPAARVLVSLATQQDKEVGDGTTSVVLLASELLKRANELVRNKIHPTTVITGYRLACKEACRFMAEQLSTKVDKIGKDSLVNVAKTSMSSKILSADDDFFAPLVVDSMLAVKTINAKGEAKYPVKAVNVLKAHGKSARESIGVKGYALNCTVASHAMKTRIQGAKIACLDMNLAKQRMHLGVHITIDDPNQLEAIRARESDITLERVRKILATGANVILTTKGIDDLCLKEFVEAGAMAVRRCRKEDLRRIAKATGASLVSSLANLEGEETFEASSLGYAEEVVQERISDDELILVKGTKMVNSSSIILRGANDYMLDEMERALHDALSIVKRTLESGSVVPGGGAVETALSIYLENFATTLGSREQLAIAEFANALLTIPKTLAINAAKDSTDLVAKLRAYHNAAQNAPLNDPKRGLMFYGLDLINGEVIDNKQAGVLEPTISKIKSLKSALEAATSLLRIDDSIQVAPEQKPEVDEHGH</sequence>
<dbReference type="PANTHER" id="PTHR11353">
    <property type="entry name" value="CHAPERONIN"/>
    <property type="match status" value="1"/>
</dbReference>
<dbReference type="Gene3D" id="1.10.560.10">
    <property type="entry name" value="GroEL-like equatorial domain"/>
    <property type="match status" value="1"/>
</dbReference>
<dbReference type="InterPro" id="IPR002194">
    <property type="entry name" value="Chaperonin_TCP-1_CS"/>
</dbReference>
<evidence type="ECO:0000256" key="10">
    <source>
        <dbReference type="RuleBase" id="RU004187"/>
    </source>
</evidence>
<dbReference type="InterPro" id="IPR027409">
    <property type="entry name" value="GroEL-like_apical_dom_sf"/>
</dbReference>
<dbReference type="GO" id="GO:0140662">
    <property type="term" value="F:ATP-dependent protein folding chaperone"/>
    <property type="evidence" value="ECO:0007669"/>
    <property type="project" value="InterPro"/>
</dbReference>
<evidence type="ECO:0000256" key="6">
    <source>
        <dbReference type="ARBA" id="ARBA00022741"/>
    </source>
</evidence>
<comment type="subcellular location">
    <subcellularLocation>
        <location evidence="1">Cytoplasm</location>
    </subcellularLocation>
</comment>
<dbReference type="SUPFAM" id="SSF52029">
    <property type="entry name" value="GroEL apical domain-like"/>
    <property type="match status" value="1"/>
</dbReference>
<evidence type="ECO:0000313" key="11">
    <source>
        <dbReference type="EMBL" id="TYJ59230.1"/>
    </source>
</evidence>
<dbReference type="NCBIfam" id="NF041083">
    <property type="entry name" value="thermosome_beta"/>
    <property type="match status" value="1"/>
</dbReference>
<evidence type="ECO:0000256" key="4">
    <source>
        <dbReference type="ARBA" id="ARBA00014424"/>
    </source>
</evidence>
<dbReference type="GO" id="GO:0005832">
    <property type="term" value="C:chaperonin-containing T-complex"/>
    <property type="evidence" value="ECO:0007669"/>
    <property type="project" value="UniProtKB-ARBA"/>
</dbReference>
<dbReference type="InterPro" id="IPR017998">
    <property type="entry name" value="Chaperone_TCP-1"/>
</dbReference>
<comment type="subunit">
    <text evidence="3">Heterooligomeric complex of about 850 to 900 kDa that forms two stacked rings, 12 to 16 nm in diameter.</text>
</comment>
<dbReference type="NCBIfam" id="NF041082">
    <property type="entry name" value="thermosome_alpha"/>
    <property type="match status" value="1"/>
</dbReference>
<dbReference type="Proteomes" id="UP000322245">
    <property type="component" value="Unassembled WGS sequence"/>
</dbReference>
<reference evidence="11 12" key="1">
    <citation type="submission" date="2017-05" db="EMBL/GenBank/DDBJ databases">
        <title>The Genome Sequence of Tsuchiyaea wingfieldii DSM 27421.</title>
        <authorList>
            <person name="Cuomo C."/>
            <person name="Passer A."/>
            <person name="Billmyre B."/>
            <person name="Heitman J."/>
        </authorList>
    </citation>
    <scope>NUCLEOTIDE SEQUENCE [LARGE SCALE GENOMIC DNA]</scope>
    <source>
        <strain evidence="11 12">DSM 27421</strain>
    </source>
</reference>
<dbReference type="PROSITE" id="PS00751">
    <property type="entry name" value="TCP1_2"/>
    <property type="match status" value="1"/>
</dbReference>
<gene>
    <name evidence="11" type="ORF">B9479_000219</name>
</gene>
<evidence type="ECO:0000256" key="3">
    <source>
        <dbReference type="ARBA" id="ARBA00011531"/>
    </source>
</evidence>
<evidence type="ECO:0000256" key="1">
    <source>
        <dbReference type="ARBA" id="ARBA00004496"/>
    </source>
</evidence>
<dbReference type="GO" id="GO:0051082">
    <property type="term" value="F:unfolded protein binding"/>
    <property type="evidence" value="ECO:0007669"/>
    <property type="project" value="InterPro"/>
</dbReference>
<dbReference type="InterPro" id="IPR053374">
    <property type="entry name" value="TCP-1_chaperonin"/>
</dbReference>
<dbReference type="NCBIfam" id="TIGR02340">
    <property type="entry name" value="chap_CCT_alpha"/>
    <property type="match status" value="1"/>
</dbReference>
<keyword evidence="6 10" id="KW-0547">Nucleotide-binding</keyword>
<evidence type="ECO:0000313" key="12">
    <source>
        <dbReference type="Proteomes" id="UP000322245"/>
    </source>
</evidence>
<dbReference type="EMBL" id="NIDF01000001">
    <property type="protein sequence ID" value="TYJ59230.1"/>
    <property type="molecule type" value="Genomic_DNA"/>
</dbReference>
<evidence type="ECO:0000256" key="2">
    <source>
        <dbReference type="ARBA" id="ARBA00008020"/>
    </source>
</evidence>
<dbReference type="SUPFAM" id="SSF48592">
    <property type="entry name" value="GroEL equatorial domain-like"/>
    <property type="match status" value="1"/>
</dbReference>
<dbReference type="PRINTS" id="PR00304">
    <property type="entry name" value="TCOMPLEXTCP1"/>
</dbReference>
<dbReference type="CDD" id="cd03335">
    <property type="entry name" value="TCP1_alpha"/>
    <property type="match status" value="1"/>
</dbReference>
<keyword evidence="7 10" id="KW-0067">ATP-binding</keyword>
<accession>A0A5D3BAG3</accession>
<name>A0A5D3BAG3_9TREE</name>
<keyword evidence="8 10" id="KW-0143">Chaperone</keyword>
<evidence type="ECO:0000256" key="7">
    <source>
        <dbReference type="ARBA" id="ARBA00022840"/>
    </source>
</evidence>
<dbReference type="FunFam" id="3.50.7.10:FF:000009">
    <property type="entry name" value="T-complex protein 1 subunit alpha"/>
    <property type="match status" value="1"/>
</dbReference>
<dbReference type="Gene3D" id="3.50.7.10">
    <property type="entry name" value="GroEL"/>
    <property type="match status" value="1"/>
</dbReference>
<dbReference type="InterPro" id="IPR002423">
    <property type="entry name" value="Cpn60/GroEL/TCP-1"/>
</dbReference>
<comment type="similarity">
    <text evidence="2 10">Belongs to the TCP-1 chaperonin family.</text>
</comment>
<protein>
    <recommendedName>
        <fullName evidence="4">T-complex protein 1 subunit alpha</fullName>
    </recommendedName>
    <alternativeName>
        <fullName evidence="9">CCT-alpha</fullName>
    </alternativeName>
</protein>
<evidence type="ECO:0000256" key="9">
    <source>
        <dbReference type="ARBA" id="ARBA00030049"/>
    </source>
</evidence>
<dbReference type="Pfam" id="PF00118">
    <property type="entry name" value="Cpn60_TCP1"/>
    <property type="match status" value="1"/>
</dbReference>
<dbReference type="PROSITE" id="PS00750">
    <property type="entry name" value="TCP1_1"/>
    <property type="match status" value="1"/>
</dbReference>